<dbReference type="PANTHER" id="PTHR43711:SF26">
    <property type="entry name" value="SENSOR HISTIDINE KINASE RCSC"/>
    <property type="match status" value="1"/>
</dbReference>
<protein>
    <recommendedName>
        <fullName evidence="2">histidine kinase</fullName>
        <ecNumber evidence="2">2.7.13.3</ecNumber>
    </recommendedName>
</protein>
<proteinExistence type="predicted"/>
<keyword evidence="8" id="KW-1185">Reference proteome</keyword>
<evidence type="ECO:0000259" key="6">
    <source>
        <dbReference type="PROSITE" id="PS50109"/>
    </source>
</evidence>
<comment type="catalytic activity">
    <reaction evidence="1">
        <text>ATP + protein L-histidine = ADP + protein N-phospho-L-histidine.</text>
        <dbReference type="EC" id="2.7.13.3"/>
    </reaction>
</comment>
<dbReference type="Gene3D" id="3.30.565.10">
    <property type="entry name" value="Histidine kinase-like ATPase, C-terminal domain"/>
    <property type="match status" value="1"/>
</dbReference>
<evidence type="ECO:0000313" key="7">
    <source>
        <dbReference type="EMBL" id="PWS29463.1"/>
    </source>
</evidence>
<reference evidence="7 8" key="1">
    <citation type="submission" date="2018-05" db="EMBL/GenBank/DDBJ databases">
        <title>Pedobacter paludis sp. nov., isolated from wetland soil.</title>
        <authorList>
            <person name="Zhang Y."/>
            <person name="Wang G."/>
        </authorList>
    </citation>
    <scope>NUCLEOTIDE SEQUENCE [LARGE SCALE GENOMIC DNA]</scope>
    <source>
        <strain evidence="7 8">KCTC22721</strain>
    </source>
</reference>
<gene>
    <name evidence="7" type="ORF">DHW03_06520</name>
</gene>
<dbReference type="PANTHER" id="PTHR43711">
    <property type="entry name" value="TWO-COMPONENT HISTIDINE KINASE"/>
    <property type="match status" value="1"/>
</dbReference>
<dbReference type="InterPro" id="IPR013655">
    <property type="entry name" value="PAS_fold_3"/>
</dbReference>
<dbReference type="CDD" id="cd00075">
    <property type="entry name" value="HATPase"/>
    <property type="match status" value="1"/>
</dbReference>
<dbReference type="InterPro" id="IPR003594">
    <property type="entry name" value="HATPase_dom"/>
</dbReference>
<keyword evidence="4" id="KW-0418">Kinase</keyword>
<evidence type="ECO:0000256" key="1">
    <source>
        <dbReference type="ARBA" id="ARBA00000085"/>
    </source>
</evidence>
<dbReference type="InterPro" id="IPR004358">
    <property type="entry name" value="Sig_transdc_His_kin-like_C"/>
</dbReference>
<dbReference type="PRINTS" id="PR00344">
    <property type="entry name" value="BCTRLSENSOR"/>
</dbReference>
<dbReference type="InterPro" id="IPR005467">
    <property type="entry name" value="His_kinase_dom"/>
</dbReference>
<evidence type="ECO:0000313" key="8">
    <source>
        <dbReference type="Proteomes" id="UP000245379"/>
    </source>
</evidence>
<dbReference type="GO" id="GO:0000155">
    <property type="term" value="F:phosphorelay sensor kinase activity"/>
    <property type="evidence" value="ECO:0007669"/>
    <property type="project" value="InterPro"/>
</dbReference>
<feature type="domain" description="Histidine kinase" evidence="6">
    <location>
        <begin position="142"/>
        <end position="359"/>
    </location>
</feature>
<dbReference type="PROSITE" id="PS50109">
    <property type="entry name" value="HIS_KIN"/>
    <property type="match status" value="1"/>
</dbReference>
<evidence type="ECO:0000256" key="2">
    <source>
        <dbReference type="ARBA" id="ARBA00012438"/>
    </source>
</evidence>
<dbReference type="OrthoDB" id="9757990at2"/>
<dbReference type="Pfam" id="PF02518">
    <property type="entry name" value="HATPase_c"/>
    <property type="match status" value="1"/>
</dbReference>
<dbReference type="CDD" id="cd00130">
    <property type="entry name" value="PAS"/>
    <property type="match status" value="1"/>
</dbReference>
<comment type="caution">
    <text evidence="7">The sequence shown here is derived from an EMBL/GenBank/DDBJ whole genome shotgun (WGS) entry which is preliminary data.</text>
</comment>
<dbReference type="Pfam" id="PF08447">
    <property type="entry name" value="PAS_3"/>
    <property type="match status" value="1"/>
</dbReference>
<dbReference type="Proteomes" id="UP000245379">
    <property type="component" value="Unassembled WGS sequence"/>
</dbReference>
<dbReference type="InterPro" id="IPR000014">
    <property type="entry name" value="PAS"/>
</dbReference>
<dbReference type="SMART" id="SM00387">
    <property type="entry name" value="HATPase_c"/>
    <property type="match status" value="1"/>
</dbReference>
<keyword evidence="5" id="KW-0902">Two-component regulatory system</keyword>
<dbReference type="SUPFAM" id="SSF47384">
    <property type="entry name" value="Homodimeric domain of signal transducing histidine kinase"/>
    <property type="match status" value="1"/>
</dbReference>
<dbReference type="EMBL" id="QGNZ01000001">
    <property type="protein sequence ID" value="PWS29463.1"/>
    <property type="molecule type" value="Genomic_DNA"/>
</dbReference>
<evidence type="ECO:0000256" key="5">
    <source>
        <dbReference type="ARBA" id="ARBA00023012"/>
    </source>
</evidence>
<accession>A0A317EU98</accession>
<organism evidence="7 8">
    <name type="scientific">Pedobacter yonginense</name>
    <dbReference type="NCBI Taxonomy" id="651869"/>
    <lineage>
        <taxon>Bacteria</taxon>
        <taxon>Pseudomonadati</taxon>
        <taxon>Bacteroidota</taxon>
        <taxon>Sphingobacteriia</taxon>
        <taxon>Sphingobacteriales</taxon>
        <taxon>Sphingobacteriaceae</taxon>
        <taxon>Pedobacter</taxon>
    </lineage>
</organism>
<evidence type="ECO:0000256" key="4">
    <source>
        <dbReference type="ARBA" id="ARBA00022777"/>
    </source>
</evidence>
<dbReference type="InterPro" id="IPR036097">
    <property type="entry name" value="HisK_dim/P_sf"/>
</dbReference>
<dbReference type="RefSeq" id="WP_109924887.1">
    <property type="nucleotide sequence ID" value="NZ_QGNZ01000001.1"/>
</dbReference>
<keyword evidence="3" id="KW-0808">Transferase</keyword>
<dbReference type="EC" id="2.7.13.3" evidence="2"/>
<dbReference type="Gene3D" id="3.30.450.20">
    <property type="entry name" value="PAS domain"/>
    <property type="match status" value="1"/>
</dbReference>
<dbReference type="SUPFAM" id="SSF55785">
    <property type="entry name" value="PYP-like sensor domain (PAS domain)"/>
    <property type="match status" value="1"/>
</dbReference>
<name>A0A317EU98_9SPHI</name>
<dbReference type="SUPFAM" id="SSF55874">
    <property type="entry name" value="ATPase domain of HSP90 chaperone/DNA topoisomerase II/histidine kinase"/>
    <property type="match status" value="1"/>
</dbReference>
<evidence type="ECO:0000256" key="3">
    <source>
        <dbReference type="ARBA" id="ARBA00022679"/>
    </source>
</evidence>
<sequence length="359" mass="41208">MSEFSNDLFYKLGELSNDGYFIYNHSIKQFEYVNDAFSRIFETQTIDFKYKAQSLLAKIHPEDVEHVISCYEECLTDGISKKYEFRLLHEINREKYVRVNVAPIAADHKLVLVGTVEDITVMRHNKIHIEQINARKNITLEVLAHDLKEPLGMMSLAASSMEDGIAQTGDRYMMNSLEFIKDMCSRNLLLVRSMINKEFLKSAEIEIGKERADLVWELRDVVRFYKRSRLSDTKQFSFTTSADKIYIHVDSMKFLQVINNLISNSLKFTDDNGAIHVHIEEHPNSVIISVADNGIGIPEEVQDGLFDRIQEALRPGLKGEESGGFGMRIIKAIVDLHRGKIWFKSKVGTGTTFYIELPK</sequence>
<dbReference type="InterPro" id="IPR036890">
    <property type="entry name" value="HATPase_C_sf"/>
</dbReference>
<dbReference type="InterPro" id="IPR050736">
    <property type="entry name" value="Sensor_HK_Regulatory"/>
</dbReference>
<dbReference type="InterPro" id="IPR035965">
    <property type="entry name" value="PAS-like_dom_sf"/>
</dbReference>
<dbReference type="AlphaFoldDB" id="A0A317EU98"/>